<accession>A0A194WRG7</accession>
<keyword evidence="7 9" id="KW-0503">Monooxygenase</keyword>
<evidence type="ECO:0000256" key="5">
    <source>
        <dbReference type="ARBA" id="ARBA00023002"/>
    </source>
</evidence>
<evidence type="ECO:0000256" key="2">
    <source>
        <dbReference type="ARBA" id="ARBA00010617"/>
    </source>
</evidence>
<evidence type="ECO:0000256" key="4">
    <source>
        <dbReference type="ARBA" id="ARBA00022723"/>
    </source>
</evidence>
<keyword evidence="4 8" id="KW-0479">Metal-binding</keyword>
<dbReference type="InterPro" id="IPR001128">
    <property type="entry name" value="Cyt_P450"/>
</dbReference>
<sequence>MHFPLAVVALFWAGVSYIIYQVVTGYLIARHNAARARELKCEAPPAQKNRWPFGIDQIVRAIKADKAQRFPVDFIKRAEDVGAITYSWNLFGSENFQTADEKNIQAILATQFDDFDLGPFRRGLFWPLLGNGIFTQDGAGWEHSRTMMRPQFVREQVSDLGLEEIHVQNMMRALDLHLGSDKWTDCVDLQELFFRLTLDSATEFLFGESVDSQIQLIPGSKVKKDKDGLQSFDFASAFDKGQMAIATRARFGNLYWLVNPKGFKEACKACHDFIDHFVRLALSQDLREKELEKGGKDKYVFLEALAAETQDPIELRSQLLHILLAGRDTTASLLGWLFLCLSKDSTRYQKLRNICLEEFGTYDKPKAITFSKLKSCQYLQHCNNEALRLYPVVPINGRFANKDTTLPRGGGKDGQSKIFVPAGSSVDYSVHVLHHRKDIWGPDAEDFRPERWENRKVGWEFVPFNGGPRICIGQQFALTEASYVTVRLLQRFDKMESMETDPIVRHNLTLTNCSGNGVKVRAHAVRSGSWDY</sequence>
<organism evidence="11 12">
    <name type="scientific">Mollisia scopiformis</name>
    <name type="common">Conifer needle endophyte fungus</name>
    <name type="synonym">Phialocephala scopiformis</name>
    <dbReference type="NCBI Taxonomy" id="149040"/>
    <lineage>
        <taxon>Eukaryota</taxon>
        <taxon>Fungi</taxon>
        <taxon>Dikarya</taxon>
        <taxon>Ascomycota</taxon>
        <taxon>Pezizomycotina</taxon>
        <taxon>Leotiomycetes</taxon>
        <taxon>Helotiales</taxon>
        <taxon>Mollisiaceae</taxon>
        <taxon>Mollisia</taxon>
    </lineage>
</organism>
<feature type="binding site" description="axial binding residue" evidence="8">
    <location>
        <position position="471"/>
    </location>
    <ligand>
        <name>heme</name>
        <dbReference type="ChEBI" id="CHEBI:30413"/>
    </ligand>
    <ligandPart>
        <name>Fe</name>
        <dbReference type="ChEBI" id="CHEBI:18248"/>
    </ligandPart>
</feature>
<dbReference type="InParanoid" id="A0A194WRG7"/>
<evidence type="ECO:0000313" key="11">
    <source>
        <dbReference type="EMBL" id="KUJ10601.1"/>
    </source>
</evidence>
<dbReference type="SUPFAM" id="SSF48264">
    <property type="entry name" value="Cytochrome P450"/>
    <property type="match status" value="1"/>
</dbReference>
<dbReference type="GO" id="GO:0016712">
    <property type="term" value="F:oxidoreductase activity, acting on paired donors, with incorporation or reduction of molecular oxygen, reduced flavin or flavoprotein as one donor, and incorporation of one atom of oxygen"/>
    <property type="evidence" value="ECO:0007669"/>
    <property type="project" value="InterPro"/>
</dbReference>
<gene>
    <name evidence="11" type="ORF">LY89DRAFT_244556</name>
</gene>
<dbReference type="Proteomes" id="UP000070700">
    <property type="component" value="Unassembled WGS sequence"/>
</dbReference>
<dbReference type="GeneID" id="28815874"/>
<dbReference type="GO" id="GO:0020037">
    <property type="term" value="F:heme binding"/>
    <property type="evidence" value="ECO:0007669"/>
    <property type="project" value="InterPro"/>
</dbReference>
<comment type="cofactor">
    <cofactor evidence="1 8">
        <name>heme</name>
        <dbReference type="ChEBI" id="CHEBI:30413"/>
    </cofactor>
</comment>
<dbReference type="InterPro" id="IPR017972">
    <property type="entry name" value="Cyt_P450_CS"/>
</dbReference>
<keyword evidence="5 9" id="KW-0560">Oxidoreductase</keyword>
<dbReference type="KEGG" id="psco:LY89DRAFT_244556"/>
<evidence type="ECO:0000256" key="7">
    <source>
        <dbReference type="ARBA" id="ARBA00023033"/>
    </source>
</evidence>
<dbReference type="OrthoDB" id="1470350at2759"/>
<dbReference type="Pfam" id="PF00067">
    <property type="entry name" value="p450"/>
    <property type="match status" value="1"/>
</dbReference>
<keyword evidence="10" id="KW-0472">Membrane</keyword>
<dbReference type="EMBL" id="KQ947428">
    <property type="protein sequence ID" value="KUJ10601.1"/>
    <property type="molecule type" value="Genomic_DNA"/>
</dbReference>
<keyword evidence="10" id="KW-1133">Transmembrane helix</keyword>
<name>A0A194WRG7_MOLSC</name>
<dbReference type="PROSITE" id="PS00086">
    <property type="entry name" value="CYTOCHROME_P450"/>
    <property type="match status" value="1"/>
</dbReference>
<dbReference type="AlphaFoldDB" id="A0A194WRG7"/>
<dbReference type="CDD" id="cd11063">
    <property type="entry name" value="CYP52"/>
    <property type="match status" value="1"/>
</dbReference>
<dbReference type="RefSeq" id="XP_018064956.1">
    <property type="nucleotide sequence ID" value="XM_018206148.1"/>
</dbReference>
<proteinExistence type="inferred from homology"/>
<evidence type="ECO:0000256" key="10">
    <source>
        <dbReference type="SAM" id="Phobius"/>
    </source>
</evidence>
<dbReference type="PRINTS" id="PR01239">
    <property type="entry name" value="EP450IICYP52"/>
</dbReference>
<protein>
    <submittedName>
        <fullName evidence="11">Cytochrome P450</fullName>
    </submittedName>
</protein>
<dbReference type="InterPro" id="IPR047146">
    <property type="entry name" value="Cyt_P450_E_CYP52_fungi"/>
</dbReference>
<evidence type="ECO:0000313" key="12">
    <source>
        <dbReference type="Proteomes" id="UP000070700"/>
    </source>
</evidence>
<dbReference type="PRINTS" id="PR00464">
    <property type="entry name" value="EP450II"/>
</dbReference>
<dbReference type="PANTHER" id="PTHR24287">
    <property type="entry name" value="P450, PUTATIVE (EUROFUNG)-RELATED"/>
    <property type="match status" value="1"/>
</dbReference>
<dbReference type="PANTHER" id="PTHR24287:SF1">
    <property type="entry name" value="P450, PUTATIVE (EUROFUNG)-RELATED"/>
    <property type="match status" value="1"/>
</dbReference>
<evidence type="ECO:0000256" key="8">
    <source>
        <dbReference type="PIRSR" id="PIRSR602402-1"/>
    </source>
</evidence>
<keyword evidence="12" id="KW-1185">Reference proteome</keyword>
<keyword evidence="10" id="KW-0812">Transmembrane</keyword>
<keyword evidence="3 8" id="KW-0349">Heme</keyword>
<evidence type="ECO:0000256" key="3">
    <source>
        <dbReference type="ARBA" id="ARBA00022617"/>
    </source>
</evidence>
<comment type="similarity">
    <text evidence="2 9">Belongs to the cytochrome P450 family.</text>
</comment>
<dbReference type="Gene3D" id="1.10.630.10">
    <property type="entry name" value="Cytochrome P450"/>
    <property type="match status" value="1"/>
</dbReference>
<keyword evidence="6 8" id="KW-0408">Iron</keyword>
<feature type="transmembrane region" description="Helical" evidence="10">
    <location>
        <begin position="6"/>
        <end position="29"/>
    </location>
</feature>
<dbReference type="InterPro" id="IPR036396">
    <property type="entry name" value="Cyt_P450_sf"/>
</dbReference>
<evidence type="ECO:0000256" key="1">
    <source>
        <dbReference type="ARBA" id="ARBA00001971"/>
    </source>
</evidence>
<dbReference type="GO" id="GO:0005506">
    <property type="term" value="F:iron ion binding"/>
    <property type="evidence" value="ECO:0007669"/>
    <property type="project" value="InterPro"/>
</dbReference>
<dbReference type="PRINTS" id="PR00385">
    <property type="entry name" value="P450"/>
</dbReference>
<evidence type="ECO:0000256" key="6">
    <source>
        <dbReference type="ARBA" id="ARBA00023004"/>
    </source>
</evidence>
<reference evidence="11 12" key="1">
    <citation type="submission" date="2015-10" db="EMBL/GenBank/DDBJ databases">
        <title>Full genome of DAOMC 229536 Phialocephala scopiformis, a fungal endophyte of spruce producing the potent anti-insectan compound rugulosin.</title>
        <authorList>
            <consortium name="DOE Joint Genome Institute"/>
            <person name="Walker A.K."/>
            <person name="Frasz S.L."/>
            <person name="Seifert K.A."/>
            <person name="Miller J.D."/>
            <person name="Mondo S.J."/>
            <person name="Labutti K."/>
            <person name="Lipzen A."/>
            <person name="Dockter R."/>
            <person name="Kennedy M."/>
            <person name="Grigoriev I.V."/>
            <person name="Spatafora J.W."/>
        </authorList>
    </citation>
    <scope>NUCLEOTIDE SEQUENCE [LARGE SCALE GENOMIC DNA]</scope>
    <source>
        <strain evidence="11 12">CBS 120377</strain>
    </source>
</reference>
<dbReference type="STRING" id="149040.A0A194WRG7"/>
<dbReference type="InterPro" id="IPR002974">
    <property type="entry name" value="Cyt_P450_E_CYP52_ascomycetes"/>
</dbReference>
<dbReference type="InterPro" id="IPR002402">
    <property type="entry name" value="Cyt_P450_E_grp-II"/>
</dbReference>
<evidence type="ECO:0000256" key="9">
    <source>
        <dbReference type="RuleBase" id="RU000461"/>
    </source>
</evidence>